<evidence type="ECO:0000313" key="2">
    <source>
        <dbReference type="EMBL" id="WVX50936.1"/>
    </source>
</evidence>
<evidence type="ECO:0000313" key="4">
    <source>
        <dbReference type="Proteomes" id="UP001318682"/>
    </source>
</evidence>
<reference evidence="1 4" key="1">
    <citation type="submission" date="2015-07" db="EMBL/GenBank/DDBJ databases">
        <authorList>
            <person name="Voget S."/>
            <person name="Dogs M."/>
            <person name="Brinkhoff T.H."/>
            <person name="Daniel R."/>
        </authorList>
    </citation>
    <scope>NUCLEOTIDE SEQUENCE [LARGE SCALE GENOMIC DNA]</scope>
    <source>
        <strain evidence="1 4">B14</strain>
    </source>
</reference>
<keyword evidence="4" id="KW-1185">Reference proteome</keyword>
<proteinExistence type="predicted"/>
<dbReference type="EMBL" id="CP143423">
    <property type="protein sequence ID" value="WVX51214.1"/>
    <property type="molecule type" value="Genomic_DNA"/>
</dbReference>
<sequence>MLSQLLKAEMAEREVRSIAYHTKVARFPSYKDLTGFDCASSDINEATVRQLHRSEFIHCPAGYCEAICREGRMRKTWF</sequence>
<accession>A0ABZ2BZK8</accession>
<dbReference type="EMBL" id="CP143423">
    <property type="protein sequence ID" value="WVX50771.1"/>
    <property type="molecule type" value="Genomic_DNA"/>
</dbReference>
<reference evidence="4" key="3">
    <citation type="submission" date="2024-01" db="EMBL/GenBank/DDBJ databases">
        <title>Roseobacter fucihabitans sp. nov., isolated from the brown alga Fucus spiralis.</title>
        <authorList>
            <person name="Hahnke S."/>
            <person name="Berger M."/>
            <person name="Schlingloff A."/>
            <person name="Athale I."/>
            <person name="Neumann-Schaal M."/>
            <person name="Adenaya A."/>
            <person name="Poehlein A."/>
            <person name="Daniel R."/>
            <person name="Pertersen J."/>
            <person name="Brinkhoff T."/>
        </authorList>
    </citation>
    <scope>NUCLEOTIDE SEQUENCE [LARGE SCALE GENOMIC DNA]</scope>
    <source>
        <strain evidence="4">B14</strain>
    </source>
</reference>
<evidence type="ECO:0000313" key="3">
    <source>
        <dbReference type="EMBL" id="WVX51214.1"/>
    </source>
</evidence>
<protein>
    <submittedName>
        <fullName evidence="1">Uncharacterized protein</fullName>
    </submittedName>
</protein>
<reference evidence="1" key="2">
    <citation type="journal article" date="2024" name="Int. J. Syst. Evol. Microbiol.">
        <title>Roseobacter fucihabitans sp. nov., isolated from the brown alga Fucus spiralis.</title>
        <authorList>
            <person name="Hahnke S."/>
            <person name="Berger M."/>
            <person name="Schlingloff A."/>
            <person name="Athale I."/>
            <person name="Wolf J."/>
            <person name="Neumann-Schaal M."/>
            <person name="Adenaya A."/>
            <person name="Poehlein A."/>
            <person name="Daniel R."/>
            <person name="Petersen J."/>
            <person name="Brinkhoff T."/>
        </authorList>
    </citation>
    <scope>NUCLEOTIDE SEQUENCE</scope>
    <source>
        <strain evidence="1">B14</strain>
    </source>
</reference>
<name>A0ABZ2BZK8_9RHOB</name>
<dbReference type="Proteomes" id="UP001318682">
    <property type="component" value="Chromosome"/>
</dbReference>
<gene>
    <name evidence="1" type="ORF">ROLI_038710</name>
    <name evidence="2" type="ORF">ROLI_040370</name>
    <name evidence="3" type="ORF">ROLI_043150</name>
</gene>
<evidence type="ECO:0000313" key="1">
    <source>
        <dbReference type="EMBL" id="WVX50771.1"/>
    </source>
</evidence>
<dbReference type="EMBL" id="CP143423">
    <property type="protein sequence ID" value="WVX50936.1"/>
    <property type="molecule type" value="Genomic_DNA"/>
</dbReference>
<organism evidence="1 4">
    <name type="scientific">Roseobacter fucihabitans</name>
    <dbReference type="NCBI Taxonomy" id="1537242"/>
    <lineage>
        <taxon>Bacteria</taxon>
        <taxon>Pseudomonadati</taxon>
        <taxon>Pseudomonadota</taxon>
        <taxon>Alphaproteobacteria</taxon>
        <taxon>Rhodobacterales</taxon>
        <taxon>Roseobacteraceae</taxon>
        <taxon>Roseobacter</taxon>
    </lineage>
</organism>